<reference evidence="1 2" key="1">
    <citation type="submission" date="2018-03" db="EMBL/GenBank/DDBJ databases">
        <authorList>
            <person name="Keele B.F."/>
        </authorList>
    </citation>
    <scope>NUCLEOTIDE SEQUENCE [LARGE SCALE GENOMIC DNA]</scope>
    <source>
        <strain evidence="1">ZCTH4_d</strain>
    </source>
</reference>
<evidence type="ECO:0000313" key="1">
    <source>
        <dbReference type="EMBL" id="REJ30674.1"/>
    </source>
</evidence>
<accession>A0A3E0K7F9</accession>
<protein>
    <submittedName>
        <fullName evidence="1">Uncharacterized protein</fullName>
    </submittedName>
</protein>
<evidence type="ECO:0000313" key="2">
    <source>
        <dbReference type="Proteomes" id="UP000257014"/>
    </source>
</evidence>
<gene>
    <name evidence="1" type="ORF">C6P37_02915</name>
</gene>
<proteinExistence type="predicted"/>
<dbReference type="AlphaFoldDB" id="A0A3E0K7F9"/>
<dbReference type="EMBL" id="QEWE01000009">
    <property type="protein sequence ID" value="REJ30674.1"/>
    <property type="molecule type" value="Genomic_DNA"/>
</dbReference>
<organism evidence="1 2">
    <name type="scientific">Caldibacillus debilis</name>
    <dbReference type="NCBI Taxonomy" id="301148"/>
    <lineage>
        <taxon>Bacteria</taxon>
        <taxon>Bacillati</taxon>
        <taxon>Bacillota</taxon>
        <taxon>Bacilli</taxon>
        <taxon>Bacillales</taxon>
        <taxon>Bacillaceae</taxon>
        <taxon>Caldibacillus</taxon>
    </lineage>
</organism>
<sequence>MDVVERHRLFLPVQGFQVLLFFPGPREKYVSAEISALIPADRRRARFRMSGDVIPGEKQSSFETAGGSPFPLMNGERMKRVFGDFLPSARRMDSGV</sequence>
<dbReference type="Proteomes" id="UP000257014">
    <property type="component" value="Unassembled WGS sequence"/>
</dbReference>
<comment type="caution">
    <text evidence="1">The sequence shown here is derived from an EMBL/GenBank/DDBJ whole genome shotgun (WGS) entry which is preliminary data.</text>
</comment>
<name>A0A3E0K7F9_9BACI</name>